<sequence length="1967" mass="215606">MSLVSSTPTVAAPKQKRSTCASTASQRMEVPTVSDGVDAHADVEDASSIRNVFMPLVRVSVYCSPTLVAPVPGGAAYASLPAVSITHPVGSVSGRLCTRVSYGELSEAQVASVTDTMAPGSPLDNGDVSSVGASVVAASAMEADNNSDSTESSDVRSVDANLFVDNLADEGSGSSGADSGTSDVDASDDYGGSTASVGAEHESDCEVSPVAVEPPVCESKTSGKGQKQRVPVSVPAPIPRKGTVHGSKSRVMKGKAPAQSSTLGATLDLIVLAATSPLLPTPNKTLTLLKPGSSSPAPTIQGGKVKTGKSTAAKATPFNSKVAASASRSAAVTVTPTLLQPALPVPVISSATQTLLDNLDALIGFFHFVLVIHCYLNANIRDEFMSSVSNYESDHDDDVQATPVASSRYCFTVRCTYAPEPVEEEEPEPTDPAMCVMLPELQEDQLREFYATLLLIGGQSAESFEHPPYLTLDAILSLFPRDAVRVMAGGQTVVGIMPGTVTESYLYGVLDVAGGGRPYRGLRILPFSQPWCRESTMLGLAVGRDEILSNCINSLGVEFTTRHFSDKSKNQNLCTFPVFGGRATGGRQFLFRPEDFDSLSSMPCCQPSRELSCFTMVAVGYTPGIWKLFNQECRVSLNVQFVIMLVFVMLVCPNLLCLFELHELYLSGNPVGLLLIYLNRTLKMFRNDFVLSVSSFSSPAYVKLLAVLYDLSPVLSGASTSNSTMARWQEIITPISHSAIILHMPARWATQLSLRSRRIGIAFTMEMAVLCMLHILNQLRIATRVVYDGWPLSHFCLFYGILPSVSDVVIRGDRLLDGPTIPFSFMLPSMITDLSLKQCSFGEGHSLRAMLHRVCVLQCFDLRCISMGVSHASYCGMSLSQTLPLSTLCLDFNIGSGPMTTPAERRAIAACDVNYDLLSNIIDSYDSALSVSERLSRVSAGSHIYYSYMHRLIHLASHTGSLLWESIDRHLDSVNAIRALYPSLPTSEALDSIVPVSVPEHVLPELLCRLISRACVFEKHLAFETEIDVSTMIMEYSIERDVWGVRHINWPIFPHNWFLHLLPCVENVSFESLSDQFEMGDIPCIPHPYLLPPSVVELNLAGVSFLSNSIEGILSPDGHLEQLYIDSVDYGGIDVDPTSPFFVRREKRDLLGLMSYRAPFIVSPTVLTLHYMKIDLWFDTNGILTENHNVNAIGGTPSLLHQLFHSSTGIGELAHVLEPGETFPLQTRTSMLEELDLALGTQYYNGLNLGFPMQIMFILDTGYPVDVPGPCILMDVECPVVHTRWLCLYWCLTFHLPLLTIICLGMDAIPAASLSASPDGITHDDLDYIVFVSRLMSVEHDITSIAASFEDGTHPYFAFQTSVLNVMCDDSARLYSSLHALIRDLEMCYPFLCFYDSTSLARTTDSLTSDIVAAHVELPLEILDLVFAYFDVHELLAFRFVCQIWCYGTTCLSHSELVLQMPRDWQRDVSSEQCKEDAVLLALAYKLCVACSSVKWMFMLTVTSLILENWPGINVPFFYRIFLNLCSVEIRGTYSPMYYPRISLPFILPARITSVTITRCMVWGHSIEAMLSLCDRLESVSLSYLLYRHVVAPSPCISLEGVLAWRDHYGLDSFMRAAIVTPPPLTLRRLHLNFPDIPPYVLSTTANACLAGPRVLILLMSTAPLTLTRMLRELFVSANAANALAVLSICSTWSSHARITFASLRPMLGPTTKNNSRLLHGLFRVTLSSPLPGPEVMLLLSTSIPAVIPPVVWVVHPAACHHAAPSVRRICGFHTHDISFTGPTEFFDVFDSSYSCSACPLSLLDSVVHILAFSTTPGVSALSCHMLTCWLGCSSFALALTNGAVVFCPDRWIENDMCPVGWISPVRTYYVLWLLPSVTGVMALLFNKPVQLLVLFVCMPVSRTYSNITWCTIFLEYGHMRAEDRRWQRFYRHVPEADANAYIQDSSVLVIHILLDVIASGVPVAEL</sequence>
<accession>A0A2H3AMA8</accession>
<dbReference type="Pfam" id="PF00646">
    <property type="entry name" value="F-box"/>
    <property type="match status" value="1"/>
</dbReference>
<dbReference type="InterPro" id="IPR001810">
    <property type="entry name" value="F-box_dom"/>
</dbReference>
<keyword evidence="4" id="KW-1185">Reference proteome</keyword>
<feature type="region of interest" description="Disordered" evidence="1">
    <location>
        <begin position="1"/>
        <end position="27"/>
    </location>
</feature>
<dbReference type="CDD" id="cd09917">
    <property type="entry name" value="F-box_SF"/>
    <property type="match status" value="1"/>
</dbReference>
<evidence type="ECO:0000313" key="4">
    <source>
        <dbReference type="Proteomes" id="UP000218334"/>
    </source>
</evidence>
<organism evidence="3 4">
    <name type="scientific">Armillaria solidipes</name>
    <dbReference type="NCBI Taxonomy" id="1076256"/>
    <lineage>
        <taxon>Eukaryota</taxon>
        <taxon>Fungi</taxon>
        <taxon>Dikarya</taxon>
        <taxon>Basidiomycota</taxon>
        <taxon>Agaricomycotina</taxon>
        <taxon>Agaricomycetes</taxon>
        <taxon>Agaricomycetidae</taxon>
        <taxon>Agaricales</taxon>
        <taxon>Marasmiineae</taxon>
        <taxon>Physalacriaceae</taxon>
        <taxon>Armillaria</taxon>
    </lineage>
</organism>
<evidence type="ECO:0000313" key="3">
    <source>
        <dbReference type="EMBL" id="PBK59991.1"/>
    </source>
</evidence>
<gene>
    <name evidence="3" type="ORF">ARMSODRAFT_982660</name>
</gene>
<feature type="compositionally biased region" description="Low complexity" evidence="1">
    <location>
        <begin position="169"/>
        <end position="184"/>
    </location>
</feature>
<name>A0A2H3AMA8_9AGAR</name>
<protein>
    <recommendedName>
        <fullName evidence="2">F-box domain-containing protein</fullName>
    </recommendedName>
</protein>
<evidence type="ECO:0000259" key="2">
    <source>
        <dbReference type="Pfam" id="PF00646"/>
    </source>
</evidence>
<dbReference type="STRING" id="1076256.A0A2H3AMA8"/>
<dbReference type="Proteomes" id="UP000218334">
    <property type="component" value="Unassembled WGS sequence"/>
</dbReference>
<feature type="region of interest" description="Disordered" evidence="1">
    <location>
        <begin position="289"/>
        <end position="312"/>
    </location>
</feature>
<feature type="region of interest" description="Disordered" evidence="1">
    <location>
        <begin position="167"/>
        <end position="257"/>
    </location>
</feature>
<feature type="domain" description="F-box" evidence="2">
    <location>
        <begin position="1417"/>
        <end position="1446"/>
    </location>
</feature>
<evidence type="ECO:0000256" key="1">
    <source>
        <dbReference type="SAM" id="MobiDB-lite"/>
    </source>
</evidence>
<dbReference type="EMBL" id="KZ293494">
    <property type="protein sequence ID" value="PBK59991.1"/>
    <property type="molecule type" value="Genomic_DNA"/>
</dbReference>
<proteinExistence type="predicted"/>
<reference evidence="4" key="1">
    <citation type="journal article" date="2017" name="Nat. Ecol. Evol.">
        <title>Genome expansion and lineage-specific genetic innovations in the forest pathogenic fungi Armillaria.</title>
        <authorList>
            <person name="Sipos G."/>
            <person name="Prasanna A.N."/>
            <person name="Walter M.C."/>
            <person name="O'Connor E."/>
            <person name="Balint B."/>
            <person name="Krizsan K."/>
            <person name="Kiss B."/>
            <person name="Hess J."/>
            <person name="Varga T."/>
            <person name="Slot J."/>
            <person name="Riley R."/>
            <person name="Boka B."/>
            <person name="Rigling D."/>
            <person name="Barry K."/>
            <person name="Lee J."/>
            <person name="Mihaltcheva S."/>
            <person name="LaButti K."/>
            <person name="Lipzen A."/>
            <person name="Waldron R."/>
            <person name="Moloney N.M."/>
            <person name="Sperisen C."/>
            <person name="Kredics L."/>
            <person name="Vagvoelgyi C."/>
            <person name="Patrignani A."/>
            <person name="Fitzpatrick D."/>
            <person name="Nagy I."/>
            <person name="Doyle S."/>
            <person name="Anderson J.B."/>
            <person name="Grigoriev I.V."/>
            <person name="Gueldener U."/>
            <person name="Muensterkoetter M."/>
            <person name="Nagy L.G."/>
        </authorList>
    </citation>
    <scope>NUCLEOTIDE SEQUENCE [LARGE SCALE GENOMIC DNA]</scope>
    <source>
        <strain evidence="4">28-4</strain>
    </source>
</reference>